<dbReference type="Pfam" id="PF02588">
    <property type="entry name" value="YitT_membrane"/>
    <property type="match status" value="1"/>
</dbReference>
<keyword evidence="5 6" id="KW-0472">Membrane</keyword>
<dbReference type="Pfam" id="PF10035">
    <property type="entry name" value="DUF2179"/>
    <property type="match status" value="1"/>
</dbReference>
<dbReference type="Proteomes" id="UP000823935">
    <property type="component" value="Unassembled WGS sequence"/>
</dbReference>
<evidence type="ECO:0000259" key="7">
    <source>
        <dbReference type="Pfam" id="PF10035"/>
    </source>
</evidence>
<dbReference type="InterPro" id="IPR015867">
    <property type="entry name" value="N-reg_PII/ATP_PRibTrfase_C"/>
</dbReference>
<reference evidence="8" key="2">
    <citation type="journal article" date="2021" name="PeerJ">
        <title>Extensive microbial diversity within the chicken gut microbiome revealed by metagenomics and culture.</title>
        <authorList>
            <person name="Gilroy R."/>
            <person name="Ravi A."/>
            <person name="Getino M."/>
            <person name="Pursley I."/>
            <person name="Horton D.L."/>
            <person name="Alikhan N.F."/>
            <person name="Baker D."/>
            <person name="Gharbi K."/>
            <person name="Hall N."/>
            <person name="Watson M."/>
            <person name="Adriaenssens E.M."/>
            <person name="Foster-Nyarko E."/>
            <person name="Jarju S."/>
            <person name="Secka A."/>
            <person name="Antonio M."/>
            <person name="Oren A."/>
            <person name="Chaudhuri R.R."/>
            <person name="La Ragione R."/>
            <person name="Hildebrand F."/>
            <person name="Pallen M.J."/>
        </authorList>
    </citation>
    <scope>NUCLEOTIDE SEQUENCE</scope>
    <source>
        <strain evidence="8">CHK190-19873</strain>
    </source>
</reference>
<dbReference type="CDD" id="cd16380">
    <property type="entry name" value="YitT_C"/>
    <property type="match status" value="1"/>
</dbReference>
<evidence type="ECO:0000256" key="4">
    <source>
        <dbReference type="ARBA" id="ARBA00022989"/>
    </source>
</evidence>
<feature type="transmembrane region" description="Helical" evidence="6">
    <location>
        <begin position="22"/>
        <end position="49"/>
    </location>
</feature>
<comment type="caution">
    <text evidence="8">The sequence shown here is derived from an EMBL/GenBank/DDBJ whole genome shotgun (WGS) entry which is preliminary data.</text>
</comment>
<dbReference type="InterPro" id="IPR019264">
    <property type="entry name" value="DUF2179"/>
</dbReference>
<proteinExistence type="predicted"/>
<evidence type="ECO:0000256" key="3">
    <source>
        <dbReference type="ARBA" id="ARBA00022692"/>
    </source>
</evidence>
<evidence type="ECO:0000313" key="8">
    <source>
        <dbReference type="EMBL" id="HIS32607.1"/>
    </source>
</evidence>
<dbReference type="EMBL" id="DVIQ01000090">
    <property type="protein sequence ID" value="HIS32607.1"/>
    <property type="molecule type" value="Genomic_DNA"/>
</dbReference>
<gene>
    <name evidence="8" type="ORF">IAB44_13855</name>
</gene>
<feature type="domain" description="DUF2179" evidence="7">
    <location>
        <begin position="225"/>
        <end position="279"/>
    </location>
</feature>
<dbReference type="InterPro" id="IPR051461">
    <property type="entry name" value="UPF0750_membrane"/>
</dbReference>
<accession>A0A9D1EUP8</accession>
<name>A0A9D1EUP8_9FIRM</name>
<keyword evidence="4 6" id="KW-1133">Transmembrane helix</keyword>
<evidence type="ECO:0000256" key="6">
    <source>
        <dbReference type="SAM" id="Phobius"/>
    </source>
</evidence>
<dbReference type="PANTHER" id="PTHR33545">
    <property type="entry name" value="UPF0750 MEMBRANE PROTEIN YITT-RELATED"/>
    <property type="match status" value="1"/>
</dbReference>
<dbReference type="PANTHER" id="PTHR33545:SF5">
    <property type="entry name" value="UPF0750 MEMBRANE PROTEIN YITT"/>
    <property type="match status" value="1"/>
</dbReference>
<reference evidence="8" key="1">
    <citation type="submission" date="2020-10" db="EMBL/GenBank/DDBJ databases">
        <authorList>
            <person name="Gilroy R."/>
        </authorList>
    </citation>
    <scope>NUCLEOTIDE SEQUENCE</scope>
    <source>
        <strain evidence="8">CHK190-19873</strain>
    </source>
</reference>
<feature type="transmembrane region" description="Helical" evidence="6">
    <location>
        <begin position="61"/>
        <end position="91"/>
    </location>
</feature>
<keyword evidence="2" id="KW-1003">Cell membrane</keyword>
<evidence type="ECO:0000256" key="2">
    <source>
        <dbReference type="ARBA" id="ARBA00022475"/>
    </source>
</evidence>
<evidence type="ECO:0000256" key="1">
    <source>
        <dbReference type="ARBA" id="ARBA00004651"/>
    </source>
</evidence>
<evidence type="ECO:0000313" key="9">
    <source>
        <dbReference type="Proteomes" id="UP000823935"/>
    </source>
</evidence>
<keyword evidence="3 6" id="KW-0812">Transmembrane</keyword>
<dbReference type="Gene3D" id="3.30.70.120">
    <property type="match status" value="1"/>
</dbReference>
<comment type="subcellular location">
    <subcellularLocation>
        <location evidence="1">Cell membrane</location>
        <topology evidence="1">Multi-pass membrane protein</topology>
    </subcellularLocation>
</comment>
<dbReference type="AlphaFoldDB" id="A0A9D1EUP8"/>
<organism evidence="8 9">
    <name type="scientific">Candidatus Limivivens intestinipullorum</name>
    <dbReference type="NCBI Taxonomy" id="2840858"/>
    <lineage>
        <taxon>Bacteria</taxon>
        <taxon>Bacillati</taxon>
        <taxon>Bacillota</taxon>
        <taxon>Clostridia</taxon>
        <taxon>Lachnospirales</taxon>
        <taxon>Lachnospiraceae</taxon>
        <taxon>Lachnospiraceae incertae sedis</taxon>
        <taxon>Candidatus Limivivens</taxon>
    </lineage>
</organism>
<feature type="transmembrane region" description="Helical" evidence="6">
    <location>
        <begin position="178"/>
        <end position="197"/>
    </location>
</feature>
<feature type="transmembrane region" description="Helical" evidence="6">
    <location>
        <begin position="150"/>
        <end position="172"/>
    </location>
</feature>
<dbReference type="PIRSF" id="PIRSF006483">
    <property type="entry name" value="Membrane_protein_YitT"/>
    <property type="match status" value="1"/>
</dbReference>
<sequence length="289" mass="31341">MPVKNSWSQALRSLPAVVLGNFLYALAVKLFLLPADLVTGGTTGIALAVNHWTGIPVSGFVLIFNVLMLAVGFGILGKAFAATTLASTFLYPASLELCERLFGDLVLTEDILLCTVFSGFGIGIALGIVLRAGASTGGMDIPPLVLQKLFRIPVSGSMYAFDFLILLVQATIRPAENILYGILLVIIYTLVLDKMLLMGNTRTELKIISRKSSEISRAIQSQMDRGVTLLEAEGGHLHGETKLILSVISNRELVKAEKIIHAIDPECFMVVSRVSEVRGRGFSMNKKYR</sequence>
<dbReference type="InterPro" id="IPR003740">
    <property type="entry name" value="YitT"/>
</dbReference>
<feature type="transmembrane region" description="Helical" evidence="6">
    <location>
        <begin position="111"/>
        <end position="130"/>
    </location>
</feature>
<protein>
    <submittedName>
        <fullName evidence="8">YitT family protein</fullName>
    </submittedName>
</protein>
<evidence type="ECO:0000256" key="5">
    <source>
        <dbReference type="ARBA" id="ARBA00023136"/>
    </source>
</evidence>
<dbReference type="GO" id="GO:0005886">
    <property type="term" value="C:plasma membrane"/>
    <property type="evidence" value="ECO:0007669"/>
    <property type="project" value="UniProtKB-SubCell"/>
</dbReference>